<evidence type="ECO:0000313" key="1">
    <source>
        <dbReference type="EMBL" id="MBC9930618.1"/>
    </source>
</evidence>
<dbReference type="RefSeq" id="WP_188087684.1">
    <property type="nucleotide sequence ID" value="NZ_JACVFC010000001.1"/>
</dbReference>
<comment type="caution">
    <text evidence="1">The sequence shown here is derived from an EMBL/GenBank/DDBJ whole genome shotgun (WGS) entry which is preliminary data.</text>
</comment>
<organism evidence="1 2">
    <name type="scientific">Chitinophaga qingshengii</name>
    <dbReference type="NCBI Taxonomy" id="1569794"/>
    <lineage>
        <taxon>Bacteria</taxon>
        <taxon>Pseudomonadati</taxon>
        <taxon>Bacteroidota</taxon>
        <taxon>Chitinophagia</taxon>
        <taxon>Chitinophagales</taxon>
        <taxon>Chitinophagaceae</taxon>
        <taxon>Chitinophaga</taxon>
    </lineage>
</organism>
<name>A0ABR7TKY9_9BACT</name>
<protein>
    <submittedName>
        <fullName evidence="1">Uncharacterized protein</fullName>
    </submittedName>
</protein>
<dbReference type="EMBL" id="JACVFC010000001">
    <property type="protein sequence ID" value="MBC9930618.1"/>
    <property type="molecule type" value="Genomic_DNA"/>
</dbReference>
<gene>
    <name evidence="1" type="ORF">ICL07_09560</name>
</gene>
<evidence type="ECO:0000313" key="2">
    <source>
        <dbReference type="Proteomes" id="UP000659124"/>
    </source>
</evidence>
<sequence length="170" mass="19705">MKVLDMEQNRKNRLTGKPFKIAIDTKTEDFFFPANASEEDLDRVLNGLSHKNHQAIYLYCSSANYSIFNAQFLNETEKVSRDTCPGLKSIKYYILNKSDRYCYQVFYISGKWIKGLAITAVQKNVFRDKLVYIKDTSSPVSVFLLNKILDLREVQGEPLTLWRQVPGIFD</sequence>
<accession>A0ABR7TKY9</accession>
<proteinExistence type="predicted"/>
<keyword evidence="2" id="KW-1185">Reference proteome</keyword>
<reference evidence="1 2" key="1">
    <citation type="submission" date="2020-09" db="EMBL/GenBank/DDBJ databases">
        <title>Genome sequences of type strains of Chitinophaga qingshengii and Chitinophaga varians.</title>
        <authorList>
            <person name="Kittiwongwattana C."/>
        </authorList>
    </citation>
    <scope>NUCLEOTIDE SEQUENCE [LARGE SCALE GENOMIC DNA]</scope>
    <source>
        <strain evidence="1 2">JCM 30026</strain>
    </source>
</reference>
<dbReference type="Proteomes" id="UP000659124">
    <property type="component" value="Unassembled WGS sequence"/>
</dbReference>